<dbReference type="GO" id="GO:0015689">
    <property type="term" value="P:molybdate ion transport"/>
    <property type="evidence" value="ECO:0007669"/>
    <property type="project" value="InterPro"/>
</dbReference>
<dbReference type="NCBIfam" id="TIGR01256">
    <property type="entry name" value="modA"/>
    <property type="match status" value="1"/>
</dbReference>
<dbReference type="AlphaFoldDB" id="A0A9Q4KUQ3"/>
<evidence type="ECO:0000313" key="4">
    <source>
        <dbReference type="Proteomes" id="UP001143747"/>
    </source>
</evidence>
<dbReference type="CDD" id="cd13517">
    <property type="entry name" value="PBP2_ModA3_like"/>
    <property type="match status" value="1"/>
</dbReference>
<evidence type="ECO:0000313" key="3">
    <source>
        <dbReference type="EMBL" id="MDE4907626.1"/>
    </source>
</evidence>
<dbReference type="PROSITE" id="PS51257">
    <property type="entry name" value="PROKAR_LIPOPROTEIN"/>
    <property type="match status" value="1"/>
</dbReference>
<proteinExistence type="predicted"/>
<keyword evidence="4" id="KW-1185">Reference proteome</keyword>
<dbReference type="SUPFAM" id="SSF53850">
    <property type="entry name" value="Periplasmic binding protein-like II"/>
    <property type="match status" value="1"/>
</dbReference>
<name>A0A9Q4KUQ3_9EURY</name>
<dbReference type="GO" id="GO:0046872">
    <property type="term" value="F:metal ion binding"/>
    <property type="evidence" value="ECO:0007669"/>
    <property type="project" value="UniProtKB-KW"/>
</dbReference>
<keyword evidence="2" id="KW-0732">Signal</keyword>
<gene>
    <name evidence="3" type="primary">modA</name>
    <name evidence="3" type="ORF">L0665_03245</name>
</gene>
<accession>A0A9Q4KUQ3</accession>
<reference evidence="3" key="1">
    <citation type="submission" date="2022-01" db="EMBL/GenBank/DDBJ databases">
        <title>Draft genome of Methanogenium marinum DSM 15558.</title>
        <authorList>
            <person name="Chen S.-C."/>
            <person name="You Y.-T."/>
        </authorList>
    </citation>
    <scope>NUCLEOTIDE SEQUENCE</scope>
    <source>
        <strain evidence="3">DSM 15558</strain>
    </source>
</reference>
<organism evidence="3 4">
    <name type="scientific">Methanogenium marinum</name>
    <dbReference type="NCBI Taxonomy" id="348610"/>
    <lineage>
        <taxon>Archaea</taxon>
        <taxon>Methanobacteriati</taxon>
        <taxon>Methanobacteriota</taxon>
        <taxon>Stenosarchaea group</taxon>
        <taxon>Methanomicrobia</taxon>
        <taxon>Methanomicrobiales</taxon>
        <taxon>Methanomicrobiaceae</taxon>
        <taxon>Methanogenium</taxon>
    </lineage>
</organism>
<evidence type="ECO:0000256" key="1">
    <source>
        <dbReference type="ARBA" id="ARBA00022723"/>
    </source>
</evidence>
<evidence type="ECO:0000256" key="2">
    <source>
        <dbReference type="ARBA" id="ARBA00022729"/>
    </source>
</evidence>
<comment type="caution">
    <text evidence="3">The sequence shown here is derived from an EMBL/GenBank/DDBJ whole genome shotgun (WGS) entry which is preliminary data.</text>
</comment>
<dbReference type="EMBL" id="JAKELO010000002">
    <property type="protein sequence ID" value="MDE4907626.1"/>
    <property type="molecule type" value="Genomic_DNA"/>
</dbReference>
<dbReference type="Proteomes" id="UP001143747">
    <property type="component" value="Unassembled WGS sequence"/>
</dbReference>
<protein>
    <submittedName>
        <fullName evidence="3">Molybdate ABC transporter substrate-binding protein</fullName>
    </submittedName>
</protein>
<dbReference type="Pfam" id="PF13531">
    <property type="entry name" value="SBP_bac_11"/>
    <property type="match status" value="1"/>
</dbReference>
<dbReference type="InterPro" id="IPR005950">
    <property type="entry name" value="ModA"/>
</dbReference>
<dbReference type="PANTHER" id="PTHR30632:SF0">
    <property type="entry name" value="SULFATE-BINDING PROTEIN"/>
    <property type="match status" value="1"/>
</dbReference>
<dbReference type="RefSeq" id="WP_274924274.1">
    <property type="nucleotide sequence ID" value="NZ_JAKELO010000002.1"/>
</dbReference>
<dbReference type="Gene3D" id="3.40.190.10">
    <property type="entry name" value="Periplasmic binding protein-like II"/>
    <property type="match status" value="2"/>
</dbReference>
<dbReference type="InterPro" id="IPR050682">
    <property type="entry name" value="ModA/WtpA"/>
</dbReference>
<sequence length="281" mass="30157">MSRNYLPAVLLIVALACCMVCGCTSDTTPADTTTIGADTTPVAGETESAESLIVYCGAGLREPMDEIAQVYQEKTGTEIKYTYSGSAQLLSQIELLQEGDCYMPGAKSYIDSAAEKGFINSSEETIYHVLAIAVAPGNPKNITTLDDLTNDGVRVAIGEPTGPAVGKASKKMLEKAGYWEELQDNIVVQSGTVNELLVYMNMDQTDAAIIWEDLLDNSDLEKVAIPIDEGFIKVIPVGTLSFSENPEDAQTFAEFVSSDDGKAIFVKHGFETYPSAKYGDA</sequence>
<keyword evidence="1" id="KW-0479">Metal-binding</keyword>
<dbReference type="GO" id="GO:0030973">
    <property type="term" value="F:molybdate ion binding"/>
    <property type="evidence" value="ECO:0007669"/>
    <property type="project" value="TreeGrafter"/>
</dbReference>
<dbReference type="PIRSF" id="PIRSF004846">
    <property type="entry name" value="ModA"/>
    <property type="match status" value="1"/>
</dbReference>
<dbReference type="PANTHER" id="PTHR30632">
    <property type="entry name" value="MOLYBDATE-BINDING PERIPLASMIC PROTEIN"/>
    <property type="match status" value="1"/>
</dbReference>